<sequence>MTDRNIGHYRHILLTMKVKIQQITRQRWRPTKVICDFELALKAAVETELPNAQTSGWYFHSNQSLWRKVQNLDLAATVLGLSPLEGMFSVPKLQPGRPPQPMAMNQKHMMKYSSLVRSDIKVEVEQKNMTDYLSTSEERQKLKAQSTQQDKTLQQLIQTIENDWNNSQHTSELDPFYIVHEERSVQNGFIFKGDRCIILNAMKNKILSQIQNDISIEGCLKRAQECL</sequence>
<gene>
    <name evidence="1" type="ORF">MEDL_2124</name>
</gene>
<evidence type="ECO:0000313" key="1">
    <source>
        <dbReference type="EMBL" id="CAG2186656.1"/>
    </source>
</evidence>
<dbReference type="EMBL" id="CAJPWZ010000141">
    <property type="protein sequence ID" value="CAG2186656.1"/>
    <property type="molecule type" value="Genomic_DNA"/>
</dbReference>
<keyword evidence="2" id="KW-1185">Reference proteome</keyword>
<name>A0A8S3PYD3_MYTED</name>
<organism evidence="1 2">
    <name type="scientific">Mytilus edulis</name>
    <name type="common">Blue mussel</name>
    <dbReference type="NCBI Taxonomy" id="6550"/>
    <lineage>
        <taxon>Eukaryota</taxon>
        <taxon>Metazoa</taxon>
        <taxon>Spiralia</taxon>
        <taxon>Lophotrochozoa</taxon>
        <taxon>Mollusca</taxon>
        <taxon>Bivalvia</taxon>
        <taxon>Autobranchia</taxon>
        <taxon>Pteriomorphia</taxon>
        <taxon>Mytilida</taxon>
        <taxon>Mytiloidea</taxon>
        <taxon>Mytilidae</taxon>
        <taxon>Mytilinae</taxon>
        <taxon>Mytilus</taxon>
    </lineage>
</organism>
<protein>
    <submittedName>
        <fullName evidence="1">Uncharacterized protein</fullName>
    </submittedName>
</protein>
<proteinExistence type="predicted"/>
<dbReference type="AlphaFoldDB" id="A0A8S3PYD3"/>
<accession>A0A8S3PYD3</accession>
<dbReference type="OrthoDB" id="9976404at2759"/>
<comment type="caution">
    <text evidence="1">The sequence shown here is derived from an EMBL/GenBank/DDBJ whole genome shotgun (WGS) entry which is preliminary data.</text>
</comment>
<evidence type="ECO:0000313" key="2">
    <source>
        <dbReference type="Proteomes" id="UP000683360"/>
    </source>
</evidence>
<dbReference type="Proteomes" id="UP000683360">
    <property type="component" value="Unassembled WGS sequence"/>
</dbReference>
<reference evidence="1" key="1">
    <citation type="submission" date="2021-03" db="EMBL/GenBank/DDBJ databases">
        <authorList>
            <person name="Bekaert M."/>
        </authorList>
    </citation>
    <scope>NUCLEOTIDE SEQUENCE</scope>
</reference>